<dbReference type="Pfam" id="PF00001">
    <property type="entry name" value="7tm_1"/>
    <property type="match status" value="1"/>
</dbReference>
<evidence type="ECO:0000256" key="16">
    <source>
        <dbReference type="RuleBase" id="RU000688"/>
    </source>
</evidence>
<gene>
    <name evidence="20" type="ORF">RUM43_005303</name>
</gene>
<feature type="transmembrane region" description="Helical" evidence="18">
    <location>
        <begin position="262"/>
        <end position="283"/>
    </location>
</feature>
<name>A0AAN8NVU4_POLSC</name>
<feature type="domain" description="G-protein coupled receptors family 1 profile" evidence="19">
    <location>
        <begin position="24"/>
        <end position="314"/>
    </location>
</feature>
<evidence type="ECO:0000256" key="17">
    <source>
        <dbReference type="SAM" id="MobiDB-lite"/>
    </source>
</evidence>
<feature type="transmembrane region" description="Helical" evidence="18">
    <location>
        <begin position="12"/>
        <end position="33"/>
    </location>
</feature>
<evidence type="ECO:0000256" key="3">
    <source>
        <dbReference type="ARBA" id="ARBA00010663"/>
    </source>
</evidence>
<dbReference type="InterPro" id="IPR000276">
    <property type="entry name" value="GPCR_Rhodpsn"/>
</dbReference>
<dbReference type="PROSITE" id="PS50262">
    <property type="entry name" value="G_PROTEIN_RECEP_F1_2"/>
    <property type="match status" value="1"/>
</dbReference>
<sequence length="620" mass="69284">MKDSTTRVLQALTLFCVAAVGLFLNIIVILVFYKRPALRSSSNRFVLSLVVANFISVLVLAPVLLFLFSRSSLDYFSQLASCLPVLVVTASVFSILVIAIDRYNAVLSPLHYSMTITSQRNKETIAAIWCVSLLLSTPPLLGVFNKRIRYPEYDVLRYSYATALVVFVFIVPLLALMLVYFRMYIAAHKNSERTRRQSIQANAGDCSRGGSMDTQYPPIITTLDFIRTAKPPMLSQIHKRRISNASFSAILFREEGRAVKTAVMVVASFIICWAPFFVLLLMSTFELLDVLTHTTLFLCLLLIVLNSILSPFIYVFRNEIARNEAVRLMFWWKKIGLYEGNVLQQANKELKLKSSDGRIQIRHQSSSNYDSMSVQSFQLPVNYSAECKQCAESSHIPVADFIATYEVVNMKDEPKTGEEIKVPETKTRGESVTFRLAFLPQRRCQTCVRQNSDSSSGSAHFLLRESESPTPIHTAKRQDLVSKVKEEGYRGRLGLGDSPKQSLLRKNNGQTIVEMEEQANAEAPLICQETIPEGLKKSPWSSKENSTSSKKKFTAREGGGGSAPDLGAETPQIKNNGHRATSPTVPKRHRHKLQRLSAVEDDDGVAKAKTSAKVPPCDFG</sequence>
<evidence type="ECO:0000256" key="8">
    <source>
        <dbReference type="ARBA" id="ARBA00023040"/>
    </source>
</evidence>
<dbReference type="GO" id="GO:0004930">
    <property type="term" value="F:G protein-coupled receptor activity"/>
    <property type="evidence" value="ECO:0007669"/>
    <property type="project" value="UniProtKB-KW"/>
</dbReference>
<evidence type="ECO:0000256" key="1">
    <source>
        <dbReference type="ARBA" id="ARBA00004309"/>
    </source>
</evidence>
<feature type="compositionally biased region" description="Polar residues" evidence="17">
    <location>
        <begin position="572"/>
        <end position="584"/>
    </location>
</feature>
<evidence type="ECO:0000256" key="11">
    <source>
        <dbReference type="ARBA" id="ARBA00023157"/>
    </source>
</evidence>
<evidence type="ECO:0000256" key="18">
    <source>
        <dbReference type="SAM" id="Phobius"/>
    </source>
</evidence>
<dbReference type="PANTHER" id="PTHR22752">
    <property type="entry name" value="G PROTEIN-COUPLED RECEPTOR"/>
    <property type="match status" value="1"/>
</dbReference>
<evidence type="ECO:0000256" key="14">
    <source>
        <dbReference type="ARBA" id="ARBA00023224"/>
    </source>
</evidence>
<keyword evidence="7 18" id="KW-1133">Transmembrane helix</keyword>
<dbReference type="Proteomes" id="UP001372834">
    <property type="component" value="Unassembled WGS sequence"/>
</dbReference>
<feature type="transmembrane region" description="Helical" evidence="18">
    <location>
        <begin position="295"/>
        <end position="316"/>
    </location>
</feature>
<reference evidence="20 21" key="1">
    <citation type="submission" date="2023-10" db="EMBL/GenBank/DDBJ databases">
        <title>Genomes of two closely related lineages of the louse Polyplax serrata with different host specificities.</title>
        <authorList>
            <person name="Martinu J."/>
            <person name="Tarabai H."/>
            <person name="Stefka J."/>
            <person name="Hypsa V."/>
        </authorList>
    </citation>
    <scope>NUCLEOTIDE SEQUENCE [LARGE SCALE GENOMIC DNA]</scope>
    <source>
        <strain evidence="20">HR10_N</strain>
    </source>
</reference>
<evidence type="ECO:0000256" key="7">
    <source>
        <dbReference type="ARBA" id="ARBA00022989"/>
    </source>
</evidence>
<keyword evidence="14 16" id="KW-0807">Transducer</keyword>
<proteinExistence type="inferred from homology"/>
<evidence type="ECO:0000313" key="21">
    <source>
        <dbReference type="Proteomes" id="UP001372834"/>
    </source>
</evidence>
<comment type="subcellular location">
    <subcellularLocation>
        <location evidence="2">Cell membrane</location>
        <topology evidence="2">Multi-pass membrane protein</topology>
    </subcellularLocation>
    <subcellularLocation>
        <location evidence="1">Cell projection</location>
        <location evidence="1">Cilium membrane</location>
    </subcellularLocation>
</comment>
<keyword evidence="9" id="KW-0969">Cilium</keyword>
<dbReference type="PRINTS" id="PR00237">
    <property type="entry name" value="GPCRRHODOPSN"/>
</dbReference>
<keyword evidence="15" id="KW-0966">Cell projection</keyword>
<evidence type="ECO:0000256" key="6">
    <source>
        <dbReference type="ARBA" id="ARBA00022692"/>
    </source>
</evidence>
<evidence type="ECO:0000256" key="12">
    <source>
        <dbReference type="ARBA" id="ARBA00023170"/>
    </source>
</evidence>
<evidence type="ECO:0000256" key="5">
    <source>
        <dbReference type="ARBA" id="ARBA00022475"/>
    </source>
</evidence>
<comment type="caution">
    <text evidence="20">The sequence shown here is derived from an EMBL/GenBank/DDBJ whole genome shotgun (WGS) entry which is preliminary data.</text>
</comment>
<evidence type="ECO:0000259" key="19">
    <source>
        <dbReference type="PROSITE" id="PS50262"/>
    </source>
</evidence>
<dbReference type="SUPFAM" id="SSF81321">
    <property type="entry name" value="Family A G protein-coupled receptor-like"/>
    <property type="match status" value="1"/>
</dbReference>
<evidence type="ECO:0000256" key="13">
    <source>
        <dbReference type="ARBA" id="ARBA00023180"/>
    </source>
</evidence>
<feature type="transmembrane region" description="Helical" evidence="18">
    <location>
        <begin position="45"/>
        <end position="69"/>
    </location>
</feature>
<dbReference type="Gene3D" id="1.20.1070.10">
    <property type="entry name" value="Rhodopsin 7-helix transmembrane proteins"/>
    <property type="match status" value="1"/>
</dbReference>
<comment type="similarity">
    <text evidence="3 16">Belongs to the G-protein coupled receptor 1 family.</text>
</comment>
<dbReference type="AlphaFoldDB" id="A0AAN8NVU4"/>
<feature type="transmembrane region" description="Helical" evidence="18">
    <location>
        <begin position="75"/>
        <end position="103"/>
    </location>
</feature>
<keyword evidence="12 16" id="KW-0675">Receptor</keyword>
<keyword evidence="10 18" id="KW-0472">Membrane</keyword>
<dbReference type="SMART" id="SM01381">
    <property type="entry name" value="7TM_GPCR_Srsx"/>
    <property type="match status" value="1"/>
</dbReference>
<accession>A0AAN8NVU4</accession>
<dbReference type="GO" id="GO:0060170">
    <property type="term" value="C:ciliary membrane"/>
    <property type="evidence" value="ECO:0007669"/>
    <property type="project" value="UniProtKB-SubCell"/>
</dbReference>
<evidence type="ECO:0000256" key="2">
    <source>
        <dbReference type="ARBA" id="ARBA00004651"/>
    </source>
</evidence>
<organism evidence="20 21">
    <name type="scientific">Polyplax serrata</name>
    <name type="common">Common mouse louse</name>
    <dbReference type="NCBI Taxonomy" id="468196"/>
    <lineage>
        <taxon>Eukaryota</taxon>
        <taxon>Metazoa</taxon>
        <taxon>Ecdysozoa</taxon>
        <taxon>Arthropoda</taxon>
        <taxon>Hexapoda</taxon>
        <taxon>Insecta</taxon>
        <taxon>Pterygota</taxon>
        <taxon>Neoptera</taxon>
        <taxon>Paraneoptera</taxon>
        <taxon>Psocodea</taxon>
        <taxon>Troctomorpha</taxon>
        <taxon>Phthiraptera</taxon>
        <taxon>Anoplura</taxon>
        <taxon>Polyplacidae</taxon>
        <taxon>Polyplax</taxon>
    </lineage>
</organism>
<feature type="transmembrane region" description="Helical" evidence="18">
    <location>
        <begin position="124"/>
        <end position="144"/>
    </location>
</feature>
<protein>
    <recommendedName>
        <fullName evidence="19">G-protein coupled receptors family 1 profile domain-containing protein</fullName>
    </recommendedName>
</protein>
<feature type="transmembrane region" description="Helical" evidence="18">
    <location>
        <begin position="164"/>
        <end position="185"/>
    </location>
</feature>
<keyword evidence="4" id="KW-0217">Developmental protein</keyword>
<feature type="compositionally biased region" description="Low complexity" evidence="17">
    <location>
        <begin position="537"/>
        <end position="548"/>
    </location>
</feature>
<evidence type="ECO:0000256" key="9">
    <source>
        <dbReference type="ARBA" id="ARBA00023069"/>
    </source>
</evidence>
<dbReference type="CDD" id="cd00637">
    <property type="entry name" value="7tm_classA_rhodopsin-like"/>
    <property type="match status" value="1"/>
</dbReference>
<keyword evidence="13" id="KW-0325">Glycoprotein</keyword>
<keyword evidence="11" id="KW-1015">Disulfide bond</keyword>
<dbReference type="PANTHER" id="PTHR22752:SF10">
    <property type="entry name" value="G-PROTEIN COUPLED RECEPTOR 161"/>
    <property type="match status" value="1"/>
</dbReference>
<dbReference type="EMBL" id="JAWJWE010000037">
    <property type="protein sequence ID" value="KAK6625012.1"/>
    <property type="molecule type" value="Genomic_DNA"/>
</dbReference>
<feature type="region of interest" description="Disordered" evidence="17">
    <location>
        <begin position="532"/>
        <end position="620"/>
    </location>
</feature>
<keyword evidence="8 16" id="KW-0297">G-protein coupled receptor</keyword>
<dbReference type="PROSITE" id="PS00237">
    <property type="entry name" value="G_PROTEIN_RECEP_F1_1"/>
    <property type="match status" value="1"/>
</dbReference>
<keyword evidence="6 16" id="KW-0812">Transmembrane</keyword>
<evidence type="ECO:0000313" key="20">
    <source>
        <dbReference type="EMBL" id="KAK6625012.1"/>
    </source>
</evidence>
<evidence type="ECO:0000256" key="10">
    <source>
        <dbReference type="ARBA" id="ARBA00023136"/>
    </source>
</evidence>
<evidence type="ECO:0000256" key="4">
    <source>
        <dbReference type="ARBA" id="ARBA00022473"/>
    </source>
</evidence>
<evidence type="ECO:0000256" key="15">
    <source>
        <dbReference type="ARBA" id="ARBA00023273"/>
    </source>
</evidence>
<dbReference type="InterPro" id="IPR017452">
    <property type="entry name" value="GPCR_Rhodpsn_7TM"/>
</dbReference>
<keyword evidence="5" id="KW-1003">Cell membrane</keyword>